<dbReference type="InterPro" id="IPR033469">
    <property type="entry name" value="CYTH-like_dom_sf"/>
</dbReference>
<evidence type="ECO:0000313" key="4">
    <source>
        <dbReference type="Proteomes" id="UP000199600"/>
    </source>
</evidence>
<name>A0A1A8Y381_9RHOO</name>
<feature type="domain" description="CHAD" evidence="2">
    <location>
        <begin position="223"/>
        <end position="504"/>
    </location>
</feature>
<gene>
    <name evidence="3" type="ORF">PROAA_740005</name>
</gene>
<evidence type="ECO:0000313" key="3">
    <source>
        <dbReference type="EMBL" id="SBT10843.1"/>
    </source>
</evidence>
<reference evidence="3 4" key="1">
    <citation type="submission" date="2016-06" db="EMBL/GenBank/DDBJ databases">
        <authorList>
            <person name="Kjaerup R.B."/>
            <person name="Dalgaard T.S."/>
            <person name="Juul-Madsen H.R."/>
        </authorList>
    </citation>
    <scope>NUCLEOTIDE SEQUENCE [LARGE SCALE GENOMIC DNA]</scope>
    <source>
        <strain evidence="3">2</strain>
    </source>
</reference>
<dbReference type="SUPFAM" id="SSF55154">
    <property type="entry name" value="CYTH-like phosphatases"/>
    <property type="match status" value="1"/>
</dbReference>
<dbReference type="Gene3D" id="1.40.20.10">
    <property type="entry name" value="CHAD domain"/>
    <property type="match status" value="1"/>
</dbReference>
<dbReference type="SMART" id="SM00880">
    <property type="entry name" value="CHAD"/>
    <property type="match status" value="1"/>
</dbReference>
<dbReference type="CDD" id="cd07756">
    <property type="entry name" value="CYTH-like_Pase_CHAD"/>
    <property type="match status" value="1"/>
</dbReference>
<dbReference type="EMBL" id="FLQY01000378">
    <property type="protein sequence ID" value="SBT10843.1"/>
    <property type="molecule type" value="Genomic_DNA"/>
</dbReference>
<evidence type="ECO:0000259" key="1">
    <source>
        <dbReference type="PROSITE" id="PS51707"/>
    </source>
</evidence>
<dbReference type="RefSeq" id="WP_186412404.1">
    <property type="nucleotide sequence ID" value="NZ_FLQY01000378.1"/>
</dbReference>
<dbReference type="Pfam" id="PF05235">
    <property type="entry name" value="CHAD"/>
    <property type="match status" value="1"/>
</dbReference>
<dbReference type="PROSITE" id="PS51708">
    <property type="entry name" value="CHAD"/>
    <property type="match status" value="1"/>
</dbReference>
<keyword evidence="4" id="KW-1185">Reference proteome</keyword>
<dbReference type="InterPro" id="IPR023577">
    <property type="entry name" value="CYTH_domain"/>
</dbReference>
<dbReference type="Pfam" id="PF01928">
    <property type="entry name" value="CYTH"/>
    <property type="match status" value="1"/>
</dbReference>
<sequence>MPMEIELKLRLSPTQARRLQAQPALSGHTPQKYRLRNTYFDTPDFELRSRGIALRLRQKGWAVWLMTVKCGASGAGGLAQRSEWEAPTKPGVFDFSIVTDDALRVFLESQHSRLQPVFSTDFTRTAWKLSLAGSVIELAFDRGRINAPGIGGTSASVSKPLCELEIELIEGESPDALFDLAIELATELHLHPEIFSKAERGYALADGTLANPVKAFASNVNKEMSPVDAFRSVALSCLAHLQRNEAGAVAGENPEYVHQARVAIRRLRSAFRLFAPVLAVDFVNVYSPRWRELAGGLGSARDWDVFLAETLAPLEEAFPEDADLAVLRARGETTQAKAQAAAGVTLKQKAYSQLLLAFTAALFRVGPPTIEAQGKASGMGLRKFATRRLQKRAEMIELLVSEHAKMNAESRHELRIAFKKLRYALEFFAPVLPQKPLAAYQTSLAKIQNLLGTLNDQVTASSLIKEMHPKGERDLVTRGWIAGRTQLLIKALSSELRKFVAGKKPWS</sequence>
<dbReference type="GO" id="GO:0050355">
    <property type="term" value="F:inorganic triphosphate phosphatase activity"/>
    <property type="evidence" value="ECO:0007669"/>
    <property type="project" value="InterPro"/>
</dbReference>
<dbReference type="PROSITE" id="PS51707">
    <property type="entry name" value="CYTH"/>
    <property type="match status" value="1"/>
</dbReference>
<dbReference type="Gene3D" id="2.40.320.10">
    <property type="entry name" value="Hypothetical Protein Pfu-838710-001"/>
    <property type="match status" value="1"/>
</dbReference>
<dbReference type="Proteomes" id="UP000199600">
    <property type="component" value="Unassembled WGS sequence"/>
</dbReference>
<dbReference type="SMART" id="SM01118">
    <property type="entry name" value="CYTH"/>
    <property type="match status" value="1"/>
</dbReference>
<dbReference type="InterPro" id="IPR038186">
    <property type="entry name" value="CHAD_dom_sf"/>
</dbReference>
<dbReference type="PANTHER" id="PTHR39569:SF1">
    <property type="entry name" value="INORGANIC TRIPHOSPHATASE"/>
    <property type="match status" value="1"/>
</dbReference>
<dbReference type="InterPro" id="IPR007899">
    <property type="entry name" value="CHAD_dom"/>
</dbReference>
<proteinExistence type="predicted"/>
<organism evidence="3 4">
    <name type="scientific">Candidatus Propionivibrio aalborgensis</name>
    <dbReference type="NCBI Taxonomy" id="1860101"/>
    <lineage>
        <taxon>Bacteria</taxon>
        <taxon>Pseudomonadati</taxon>
        <taxon>Pseudomonadota</taxon>
        <taxon>Betaproteobacteria</taxon>
        <taxon>Rhodocyclales</taxon>
        <taxon>Rhodocyclaceae</taxon>
        <taxon>Propionivibrio</taxon>
    </lineage>
</organism>
<evidence type="ECO:0000259" key="2">
    <source>
        <dbReference type="PROSITE" id="PS51708"/>
    </source>
</evidence>
<dbReference type="PANTHER" id="PTHR39569">
    <property type="entry name" value="INORGANIC TRIPHOSPHATASE"/>
    <property type="match status" value="1"/>
</dbReference>
<dbReference type="AlphaFoldDB" id="A0A1A8Y381"/>
<feature type="domain" description="CYTH" evidence="1">
    <location>
        <begin position="2"/>
        <end position="208"/>
    </location>
</feature>
<dbReference type="InterPro" id="IPR039013">
    <property type="entry name" value="YgiF"/>
</dbReference>
<protein>
    <submittedName>
        <fullName evidence="3">Adenylate cyclase</fullName>
    </submittedName>
</protein>
<accession>A0A1A8Y381</accession>
<dbReference type="GO" id="GO:0046872">
    <property type="term" value="F:metal ion binding"/>
    <property type="evidence" value="ECO:0007669"/>
    <property type="project" value="TreeGrafter"/>
</dbReference>